<evidence type="ECO:0000256" key="1">
    <source>
        <dbReference type="ARBA" id="ARBA00022723"/>
    </source>
</evidence>
<dbReference type="InterPro" id="IPR036397">
    <property type="entry name" value="RNaseH_sf"/>
</dbReference>
<dbReference type="CDD" id="cd01644">
    <property type="entry name" value="RT_pepA17"/>
    <property type="match status" value="1"/>
</dbReference>
<sequence>MPRSKDPPPPQGDEVICMTCNRLDVTGNFVQCDACDAWCHFTCAGVDASVSERVWVCGKCRAAPSISGKSGCTSKTGSSLARELERLKQQQEIELKRANLVMQMKFLDQQQELLNKAVPEEEARDKISNVDQEEHRRRTQEWVNQTDGDKEEGAVGGIPLQAASLADHGNQPLQSVQPGAAKQIPGTTDRSPAHNEVAELRAQLEICMKRMEEGFRITQQTKSQPAPLVLPSAVQSVRDTGTIPKSYPIQTEQTGKRPAISYAQNKNSTSFFDISPPANTTRNPPSRFETLPIGTHSNPYDRVPNLNRSQSTRHELPPNNPPRENQIEPPLGPTAQQLVARQSLARDLPTFSGDPAEWPIFISSYNYTTAACGYTDGENMIRLQRCLRGSALESVRSRLVIPSTVPQVIDALQMRYGRPELLINALLQKVRSIPAPRADRLEGLVDYGTAIQALCDHIEAANEVSHLANPTLLQELVAKLPSDQKMMWAGYRRGVGHVDLRTFCNYMQQVVEDATSVLSFEADGRRHAGKEYGREKTKQKGFLNSHTSDQDRTFEAPASRSTDKIECGNCGKMGHRIRECREFKSLSVDNRWRKIRSLGICQNCLFRHGRRSCRTNTRCGIDGCEYRHHPLLHSALRPSTTIVTQVADNHTHRRVTSSILFRIIPVTLYGEKGIVNTFAFFDEGSSVTMVEENLMAKLGITGSPAPLCLRWTANTCRTEKNSQIVSITISGEDKQQRYKLVGAQTVESLNLPRQSFHYDEAVKRFEYLKNLPLRSYENATPRILIGVDNLQLAVPLKVREGDRSGPVAAKTRLGWCVYGQQKEGDKGAYCFHVCECTPNEALHESVKRFFAVEEAGSSKPILSVEDQRAQQLLQSTTRRVGERYETGLLWRTDYVELPDSYPMAVSRMKCLERRMDKDPSLKLKILQKVQEYVDKGYAHVATEDEIASADPRRVWFLPLGAVTNPKKPSKVRIIWDAAAKVDGSSLNSHLLKGPDQLTALPSVLFRFRQFGIAVSADIQEMFHQIKIKSEDKHAQRFLFRFDTDQPPSQYVMDVTTFGATCSPASAQFVKNLNAKEHSHQYPRASQRIVDNHYVDDYLDSFEDEDEAKQITEEVRTVHRNGGFNLRNWNSNSGAVLEFLDEPAVTSDKNINLVNKEQTERVLGMLWATKSDELRFATQMSEEVNDLIGTSTRPTKRQVLRCVMTFFDPLGLLATFLIHGKVLIQELWRTGIDWDEKIGDDQFNRWRDWIRMIQFIDTIRTPRCYFDSATRQTYEDAQIHVFVDASPAAYCCVVYIRVTDQEGYGHCSLAAAKAKVAPLKPMSIPRLELQGCVLGSRMLKFVQENHSIAFTKRFLWTDSTTALSWINSDASNYRPFVALRVVEIQDSTNSDEWKYVPSSCNPADEGTKWGKGPYFHSESQWFVGPQFLTYPEEHWPRTPSISVQEREELRKPVMNHVSVEPLIKFERFSKWEKLQRTVAYVLRFLHNLKPHQIKAVGEFHQQELQAAEAVIIRQEQWTSFPEEMATLTQRQKNSLQTISKASKLYQLVPALDEQGVMRQNGRIGAAKNVSYNMRYPVILPKNGVVTMLIVDKYHRAYKHANPETVVNEIRQNFEIPRLRSIVRRYGRHCQYCKLRKAIPSIPPMAPLPAARLAAYCRPFSYVGLDYFGPLLVKQGRANVKRWIALFTCLTVRAVHLEVVSSLTTSSCVSAVRRFIGRRGAPVEFYSDNGTNFQGAERLLRGQIERGLSSTFTSAQTKWLFIPPGAPHMGGAWERMVQSVKAAMGEAYGDGKLDEEGLWTLVVEAESMVNSRPLTYLPLDAEESEALTPNHFLLGSSSGIKEPSHDILDQPRDLQRTFLDIQDQLNSFWKRWLREYLPVIRRQPKWFDEAVREIKEGDLVLITEDGKRSGWTRGRVKSVIHGQDGKIRQAILRTANGYLRRPVTKIALLDVGRISAVLPDGKMHPAEDVTASLLHQCRKGEDQQRTIDDSRHRERYCYAVTDRCT</sequence>
<feature type="domain" description="Integrase catalytic" evidence="8">
    <location>
        <begin position="1653"/>
        <end position="1835"/>
    </location>
</feature>
<dbReference type="InterPro" id="IPR005312">
    <property type="entry name" value="DUF1759"/>
</dbReference>
<evidence type="ECO:0000256" key="5">
    <source>
        <dbReference type="SAM" id="MobiDB-lite"/>
    </source>
</evidence>
<dbReference type="InterPro" id="IPR001965">
    <property type="entry name" value="Znf_PHD"/>
</dbReference>
<dbReference type="InterPro" id="IPR041588">
    <property type="entry name" value="Integrase_H2C2"/>
</dbReference>
<reference evidence="9" key="2">
    <citation type="submission" date="2025-05" db="UniProtKB">
        <authorList>
            <consortium name="EnsemblMetazoa"/>
        </authorList>
    </citation>
    <scope>IDENTIFICATION</scope>
    <source>
        <strain evidence="9">Foshan</strain>
    </source>
</reference>
<dbReference type="PANTHER" id="PTHR47331:SF1">
    <property type="entry name" value="GAG-LIKE PROTEIN"/>
    <property type="match status" value="1"/>
</dbReference>
<dbReference type="InterPro" id="IPR040676">
    <property type="entry name" value="DUF5641"/>
</dbReference>
<evidence type="ECO:0000259" key="6">
    <source>
        <dbReference type="PROSITE" id="PS50016"/>
    </source>
</evidence>
<dbReference type="InterPro" id="IPR043128">
    <property type="entry name" value="Rev_trsase/Diguanyl_cyclase"/>
</dbReference>
<dbReference type="SUPFAM" id="SSF57756">
    <property type="entry name" value="Retrovirus zinc finger-like domains"/>
    <property type="match status" value="1"/>
</dbReference>
<dbReference type="PROSITE" id="PS50016">
    <property type="entry name" value="ZF_PHD_2"/>
    <property type="match status" value="1"/>
</dbReference>
<keyword evidence="1" id="KW-0479">Metal-binding</keyword>
<evidence type="ECO:0008006" key="11">
    <source>
        <dbReference type="Google" id="ProtNLM"/>
    </source>
</evidence>
<evidence type="ECO:0000256" key="2">
    <source>
        <dbReference type="ARBA" id="ARBA00022771"/>
    </source>
</evidence>
<feature type="region of interest" description="Disordered" evidence="5">
    <location>
        <begin position="292"/>
        <end position="329"/>
    </location>
</feature>
<dbReference type="InterPro" id="IPR012337">
    <property type="entry name" value="RNaseH-like_sf"/>
</dbReference>
<evidence type="ECO:0000313" key="10">
    <source>
        <dbReference type="Proteomes" id="UP000069940"/>
    </source>
</evidence>
<dbReference type="SUPFAM" id="SSF56672">
    <property type="entry name" value="DNA/RNA polymerases"/>
    <property type="match status" value="1"/>
</dbReference>
<accession>A0ABM1Z7Y1</accession>
<name>A0ABM1Z7Y1_AEDAL</name>
<dbReference type="PROSITE" id="PS50158">
    <property type="entry name" value="ZF_CCHC"/>
    <property type="match status" value="1"/>
</dbReference>
<dbReference type="InterPro" id="IPR001878">
    <property type="entry name" value="Znf_CCHC"/>
</dbReference>
<dbReference type="PROSITE" id="PS50994">
    <property type="entry name" value="INTEGRASE"/>
    <property type="match status" value="1"/>
</dbReference>
<feature type="domain" description="PHD-type" evidence="6">
    <location>
        <begin position="14"/>
        <end position="63"/>
    </location>
</feature>
<dbReference type="InterPro" id="IPR000477">
    <property type="entry name" value="RT_dom"/>
</dbReference>
<dbReference type="Pfam" id="PF05380">
    <property type="entry name" value="Peptidase_A17"/>
    <property type="match status" value="1"/>
</dbReference>
<dbReference type="GeneID" id="115261754"/>
<dbReference type="Pfam" id="PF00628">
    <property type="entry name" value="PHD"/>
    <property type="match status" value="1"/>
</dbReference>
<dbReference type="InterPro" id="IPR043502">
    <property type="entry name" value="DNA/RNA_pol_sf"/>
</dbReference>
<evidence type="ECO:0000256" key="3">
    <source>
        <dbReference type="ARBA" id="ARBA00022833"/>
    </source>
</evidence>
<evidence type="ECO:0000256" key="4">
    <source>
        <dbReference type="PROSITE-ProRule" id="PRU00047"/>
    </source>
</evidence>
<dbReference type="InterPro" id="IPR013083">
    <property type="entry name" value="Znf_RING/FYVE/PHD"/>
</dbReference>
<proteinExistence type="predicted"/>
<dbReference type="InterPro" id="IPR001584">
    <property type="entry name" value="Integrase_cat-core"/>
</dbReference>
<dbReference type="SMART" id="SM00249">
    <property type="entry name" value="PHD"/>
    <property type="match status" value="1"/>
</dbReference>
<dbReference type="SUPFAM" id="SSF57903">
    <property type="entry name" value="FYVE/PHD zinc finger"/>
    <property type="match status" value="1"/>
</dbReference>
<keyword evidence="10" id="KW-1185">Reference proteome</keyword>
<organism evidence="9 10">
    <name type="scientific">Aedes albopictus</name>
    <name type="common">Asian tiger mosquito</name>
    <name type="synonym">Stegomyia albopicta</name>
    <dbReference type="NCBI Taxonomy" id="7160"/>
    <lineage>
        <taxon>Eukaryota</taxon>
        <taxon>Metazoa</taxon>
        <taxon>Ecdysozoa</taxon>
        <taxon>Arthropoda</taxon>
        <taxon>Hexapoda</taxon>
        <taxon>Insecta</taxon>
        <taxon>Pterygota</taxon>
        <taxon>Neoptera</taxon>
        <taxon>Endopterygota</taxon>
        <taxon>Diptera</taxon>
        <taxon>Nematocera</taxon>
        <taxon>Culicoidea</taxon>
        <taxon>Culicidae</taxon>
        <taxon>Culicinae</taxon>
        <taxon>Aedini</taxon>
        <taxon>Aedes</taxon>
        <taxon>Stegomyia</taxon>
    </lineage>
</organism>
<dbReference type="EnsemblMetazoa" id="AALFPA23_015930.R23199">
    <property type="protein sequence ID" value="AALFPA23_015930.P23199"/>
    <property type="gene ID" value="AALFPA23_015930"/>
</dbReference>
<keyword evidence="3" id="KW-0862">Zinc</keyword>
<protein>
    <recommendedName>
        <fullName evidence="11">Endonuclease</fullName>
    </recommendedName>
</protein>
<dbReference type="InterPro" id="IPR008042">
    <property type="entry name" value="Retrotrans_Pao"/>
</dbReference>
<dbReference type="PANTHER" id="PTHR47331">
    <property type="entry name" value="PHD-TYPE DOMAIN-CONTAINING PROTEIN"/>
    <property type="match status" value="1"/>
</dbReference>
<dbReference type="Gene3D" id="3.30.420.10">
    <property type="entry name" value="Ribonuclease H-like superfamily/Ribonuclease H"/>
    <property type="match status" value="1"/>
</dbReference>
<dbReference type="Gene3D" id="3.10.10.10">
    <property type="entry name" value="HIV Type 1 Reverse Transcriptase, subunit A, domain 1"/>
    <property type="match status" value="1"/>
</dbReference>
<dbReference type="Pfam" id="PF17921">
    <property type="entry name" value="Integrase_H2C2"/>
    <property type="match status" value="1"/>
</dbReference>
<evidence type="ECO:0000259" key="7">
    <source>
        <dbReference type="PROSITE" id="PS50158"/>
    </source>
</evidence>
<evidence type="ECO:0000259" key="8">
    <source>
        <dbReference type="PROSITE" id="PS50994"/>
    </source>
</evidence>
<dbReference type="InterPro" id="IPR036875">
    <property type="entry name" value="Znf_CCHC_sf"/>
</dbReference>
<dbReference type="InterPro" id="IPR011011">
    <property type="entry name" value="Znf_FYVE_PHD"/>
</dbReference>
<feature type="region of interest" description="Disordered" evidence="5">
    <location>
        <begin position="118"/>
        <end position="152"/>
    </location>
</feature>
<feature type="domain" description="CCHC-type" evidence="7">
    <location>
        <begin position="567"/>
        <end position="582"/>
    </location>
</feature>
<dbReference type="SUPFAM" id="SSF53098">
    <property type="entry name" value="Ribonuclease H-like"/>
    <property type="match status" value="1"/>
</dbReference>
<dbReference type="Gene3D" id="3.30.40.10">
    <property type="entry name" value="Zinc/RING finger domain, C3HC4 (zinc finger)"/>
    <property type="match status" value="1"/>
</dbReference>
<dbReference type="RefSeq" id="XP_062701472.1">
    <property type="nucleotide sequence ID" value="XM_062845488.1"/>
</dbReference>
<dbReference type="Proteomes" id="UP000069940">
    <property type="component" value="Unassembled WGS sequence"/>
</dbReference>
<keyword evidence="2 4" id="KW-0863">Zinc-finger</keyword>
<dbReference type="InterPro" id="IPR019787">
    <property type="entry name" value="Znf_PHD-finger"/>
</dbReference>
<reference evidence="10" key="1">
    <citation type="journal article" date="2015" name="Proc. Natl. Acad. Sci. U.S.A.">
        <title>Genome sequence of the Asian Tiger mosquito, Aedes albopictus, reveals insights into its biology, genetics, and evolution.</title>
        <authorList>
            <person name="Chen X.G."/>
            <person name="Jiang X."/>
            <person name="Gu J."/>
            <person name="Xu M."/>
            <person name="Wu Y."/>
            <person name="Deng Y."/>
            <person name="Zhang C."/>
            <person name="Bonizzoni M."/>
            <person name="Dermauw W."/>
            <person name="Vontas J."/>
            <person name="Armbruster P."/>
            <person name="Huang X."/>
            <person name="Yang Y."/>
            <person name="Zhang H."/>
            <person name="He W."/>
            <person name="Peng H."/>
            <person name="Liu Y."/>
            <person name="Wu K."/>
            <person name="Chen J."/>
            <person name="Lirakis M."/>
            <person name="Topalis P."/>
            <person name="Van Leeuwen T."/>
            <person name="Hall A.B."/>
            <person name="Jiang X."/>
            <person name="Thorpe C."/>
            <person name="Mueller R.L."/>
            <person name="Sun C."/>
            <person name="Waterhouse R.M."/>
            <person name="Yan G."/>
            <person name="Tu Z.J."/>
            <person name="Fang X."/>
            <person name="James A.A."/>
        </authorList>
    </citation>
    <scope>NUCLEOTIDE SEQUENCE [LARGE SCALE GENOMIC DNA]</scope>
    <source>
        <strain evidence="10">Foshan</strain>
    </source>
</reference>
<dbReference type="Gene3D" id="3.30.70.270">
    <property type="match status" value="1"/>
</dbReference>
<dbReference type="Pfam" id="PF03564">
    <property type="entry name" value="DUF1759"/>
    <property type="match status" value="1"/>
</dbReference>
<dbReference type="Pfam" id="PF00078">
    <property type="entry name" value="RVT_1"/>
    <property type="match status" value="1"/>
</dbReference>
<dbReference type="Pfam" id="PF18701">
    <property type="entry name" value="DUF5641"/>
    <property type="match status" value="1"/>
</dbReference>
<feature type="region of interest" description="Disordered" evidence="5">
    <location>
        <begin position="530"/>
        <end position="558"/>
    </location>
</feature>
<feature type="compositionally biased region" description="Basic and acidic residues" evidence="5">
    <location>
        <begin position="118"/>
        <end position="140"/>
    </location>
</feature>
<evidence type="ECO:0000313" key="9">
    <source>
        <dbReference type="EnsemblMetazoa" id="AALFPA23_015930.P23199"/>
    </source>
</evidence>